<dbReference type="EMBL" id="WUAV01000002">
    <property type="protein sequence ID" value="KAF1767537.1"/>
    <property type="molecule type" value="Genomic_DNA"/>
</dbReference>
<dbReference type="InterPro" id="IPR000210">
    <property type="entry name" value="BTB/POZ_dom"/>
</dbReference>
<dbReference type="Gene3D" id="3.30.710.10">
    <property type="entry name" value="Potassium Channel Kv1.1, Chain A"/>
    <property type="match status" value="2"/>
</dbReference>
<dbReference type="InterPro" id="IPR052664">
    <property type="entry name" value="BTB-MATH_domain_protein"/>
</dbReference>
<gene>
    <name evidence="4" type="ORF">GCK72_007496</name>
</gene>
<feature type="region of interest" description="Disordered" evidence="1">
    <location>
        <begin position="1"/>
        <end position="40"/>
    </location>
</feature>
<dbReference type="RefSeq" id="XP_053590446.1">
    <property type="nucleotide sequence ID" value="XM_053726252.1"/>
</dbReference>
<dbReference type="PANTHER" id="PTHR22743:SF165">
    <property type="entry name" value="BTB AND MATH DOMAIN CONTAINING-RELATED"/>
    <property type="match status" value="1"/>
</dbReference>
<name>A0A6A5HM80_CAERE</name>
<feature type="domain" description="BTB" evidence="2">
    <location>
        <begin position="634"/>
        <end position="693"/>
    </location>
</feature>
<dbReference type="PROSITE" id="PS50144">
    <property type="entry name" value="MATH"/>
    <property type="match status" value="1"/>
</dbReference>
<proteinExistence type="predicted"/>
<evidence type="ECO:0000256" key="1">
    <source>
        <dbReference type="SAM" id="MobiDB-lite"/>
    </source>
</evidence>
<dbReference type="Gene3D" id="2.60.210.10">
    <property type="entry name" value="Apoptosis, Tumor Necrosis Factor Receptor Associated Protein 2, Chain A"/>
    <property type="match status" value="2"/>
</dbReference>
<dbReference type="Pfam" id="PF00917">
    <property type="entry name" value="MATH"/>
    <property type="match status" value="2"/>
</dbReference>
<dbReference type="CDD" id="cd00121">
    <property type="entry name" value="MATH"/>
    <property type="match status" value="2"/>
</dbReference>
<feature type="compositionally biased region" description="Polar residues" evidence="1">
    <location>
        <begin position="1"/>
        <end position="11"/>
    </location>
</feature>
<dbReference type="PROSITE" id="PS50097">
    <property type="entry name" value="BTB"/>
    <property type="match status" value="2"/>
</dbReference>
<dbReference type="Proteomes" id="UP000483820">
    <property type="component" value="Chromosome II"/>
</dbReference>
<dbReference type="SMART" id="SM00225">
    <property type="entry name" value="BTB"/>
    <property type="match status" value="2"/>
</dbReference>
<dbReference type="InterPro" id="IPR011333">
    <property type="entry name" value="SKP1/BTB/POZ_sf"/>
</dbReference>
<dbReference type="InterPro" id="IPR002083">
    <property type="entry name" value="MATH/TRAF_dom"/>
</dbReference>
<dbReference type="InterPro" id="IPR008974">
    <property type="entry name" value="TRAF-like"/>
</dbReference>
<dbReference type="CTD" id="9826370"/>
<dbReference type="SUPFAM" id="SSF49599">
    <property type="entry name" value="TRAF domain-like"/>
    <property type="match status" value="2"/>
</dbReference>
<dbReference type="SMART" id="SM00061">
    <property type="entry name" value="MATH"/>
    <property type="match status" value="2"/>
</dbReference>
<dbReference type="SUPFAM" id="SSF54695">
    <property type="entry name" value="POZ domain"/>
    <property type="match status" value="2"/>
</dbReference>
<protein>
    <recommendedName>
        <fullName evidence="6">BTB domain-containing protein</fullName>
    </recommendedName>
</protein>
<evidence type="ECO:0008006" key="6">
    <source>
        <dbReference type="Google" id="ProtNLM"/>
    </source>
</evidence>
<evidence type="ECO:0000313" key="5">
    <source>
        <dbReference type="Proteomes" id="UP000483820"/>
    </source>
</evidence>
<accession>A0A6A5HM80</accession>
<feature type="domain" description="MATH" evidence="3">
    <location>
        <begin position="107"/>
        <end position="227"/>
    </location>
</feature>
<feature type="region of interest" description="Disordered" evidence="1">
    <location>
        <begin position="394"/>
        <end position="414"/>
    </location>
</feature>
<evidence type="ECO:0000259" key="2">
    <source>
        <dbReference type="PROSITE" id="PS50097"/>
    </source>
</evidence>
<evidence type="ECO:0000313" key="4">
    <source>
        <dbReference type="EMBL" id="KAF1767537.1"/>
    </source>
</evidence>
<evidence type="ECO:0000259" key="3">
    <source>
        <dbReference type="PROSITE" id="PS50144"/>
    </source>
</evidence>
<dbReference type="CDD" id="cd18186">
    <property type="entry name" value="BTB_POZ_ZBTB_KLHL-like"/>
    <property type="match status" value="2"/>
</dbReference>
<dbReference type="Pfam" id="PF00651">
    <property type="entry name" value="BTB"/>
    <property type="match status" value="2"/>
</dbReference>
<sequence length="793" mass="91460">MTDGNNKISSENNEEGGSAPKRQRIDAENNHNAENNTNDHLTLRMMYDSCQEVLEKQKKLEISNTEIVDELRSVKSELQLIRDDMKPKTVAAAVPVKSSNISTTGKYFVLKQVFKNISNMKEGEDQWSEPEEHYGVEWKINVCRKKEHLSFFLKCLKLTEIGKWSIEAQWKQALLSKSTENRFKVAKKSFGSVDTSDDTWGWTSFIEWDVLEKDFLVDDKLTAEIHVKIMETTGIYKDDLRVFDETMEEFSDAVLVVNEQKFYVLKKFLAVHSSYFKSLFIGQFLESKKSEITLTGIDADDFQNYLELLYGDNSIDEITVEGILMVADMYDTPLIIRKCEEFLLEKSKKTLKKKLQMSMKYHLEALNKQCRKEIKSIADIKSVLPGDIRDLDPIMTDGNNKISSENNEEGVSAPKRQRIEAENNQYPEINSNNSSDSTIQCVYKMCQELLEKQKSIAEKLRLTDEKLESMQLQLKSDRGDETTSISSNSLDNEDSAKSTSSSDSSQEMIPSEFMQTTGKYFVRMRVSRKKDYLSFFMTCLQSLDTGKWTVEVKRELVFISNRIEKVRDGNKTFTNIGAKRNTSGWSLFIEWDVLERDFLVDDQLTAEFHVKIENTSGIYKDNLRVFDEKMEEFSDVVLVVNEQKFYVLKKFLAVHSSYFKSLFLGQFQESKKSEITLTGIDADDFQNYLELLYGDNSIDEVTVEGLLLIADMYDTPLVIRKCEEFLLEKSKKTLKKKLQMSMKYHLEALKKQCLDSIKSVSAIRSVMPRDGSDLDPSIMRELLEKSLTLQNPK</sequence>
<dbReference type="AlphaFoldDB" id="A0A6A5HM80"/>
<organism evidence="4 5">
    <name type="scientific">Caenorhabditis remanei</name>
    <name type="common">Caenorhabditis vulgaris</name>
    <dbReference type="NCBI Taxonomy" id="31234"/>
    <lineage>
        <taxon>Eukaryota</taxon>
        <taxon>Metazoa</taxon>
        <taxon>Ecdysozoa</taxon>
        <taxon>Nematoda</taxon>
        <taxon>Chromadorea</taxon>
        <taxon>Rhabditida</taxon>
        <taxon>Rhabditina</taxon>
        <taxon>Rhabditomorpha</taxon>
        <taxon>Rhabditoidea</taxon>
        <taxon>Rhabditidae</taxon>
        <taxon>Peloderinae</taxon>
        <taxon>Caenorhabditis</taxon>
    </lineage>
</organism>
<comment type="caution">
    <text evidence="4">The sequence shown here is derived from an EMBL/GenBank/DDBJ whole genome shotgun (WGS) entry which is preliminary data.</text>
</comment>
<feature type="domain" description="BTB" evidence="2">
    <location>
        <begin position="251"/>
        <end position="310"/>
    </location>
</feature>
<dbReference type="PANTHER" id="PTHR22743">
    <property type="entry name" value="MEPRIN/TRAF-LIKE MATH FAMILY-C.ELEGANS"/>
    <property type="match status" value="1"/>
</dbReference>
<feature type="region of interest" description="Disordered" evidence="1">
    <location>
        <begin position="472"/>
        <end position="509"/>
    </location>
</feature>
<dbReference type="GeneID" id="9826370"/>
<reference evidence="4 5" key="1">
    <citation type="submission" date="2019-12" db="EMBL/GenBank/DDBJ databases">
        <title>Chromosome-level assembly of the Caenorhabditis remanei genome.</title>
        <authorList>
            <person name="Teterina A.A."/>
            <person name="Willis J.H."/>
            <person name="Phillips P.C."/>
        </authorList>
    </citation>
    <scope>NUCLEOTIDE SEQUENCE [LARGE SCALE GENOMIC DNA]</scope>
    <source>
        <strain evidence="4 5">PX506</strain>
        <tissue evidence="4">Whole organism</tissue>
    </source>
</reference>
<dbReference type="KEGG" id="crq:GCK72_007496"/>